<evidence type="ECO:0000313" key="1">
    <source>
        <dbReference type="EMBL" id="WPG98857.1"/>
    </source>
</evidence>
<name>A0AAQ3RA86_9PEZI</name>
<dbReference type="EMBL" id="CP138581">
    <property type="protein sequence ID" value="WPG98857.1"/>
    <property type="molecule type" value="Genomic_DNA"/>
</dbReference>
<dbReference type="Proteomes" id="UP001303373">
    <property type="component" value="Chromosome 2"/>
</dbReference>
<reference evidence="1 2" key="1">
    <citation type="submission" date="2023-11" db="EMBL/GenBank/DDBJ databases">
        <title>An acidophilic fungus is an integral part of prey digestion in a carnivorous sundew plant.</title>
        <authorList>
            <person name="Tsai I.J."/>
        </authorList>
    </citation>
    <scope>NUCLEOTIDE SEQUENCE [LARGE SCALE GENOMIC DNA]</scope>
    <source>
        <strain evidence="1">169a</strain>
    </source>
</reference>
<gene>
    <name evidence="1" type="ORF">R9X50_00165500</name>
</gene>
<organism evidence="1 2">
    <name type="scientific">Acrodontium crateriforme</name>
    <dbReference type="NCBI Taxonomy" id="150365"/>
    <lineage>
        <taxon>Eukaryota</taxon>
        <taxon>Fungi</taxon>
        <taxon>Dikarya</taxon>
        <taxon>Ascomycota</taxon>
        <taxon>Pezizomycotina</taxon>
        <taxon>Dothideomycetes</taxon>
        <taxon>Dothideomycetidae</taxon>
        <taxon>Mycosphaerellales</taxon>
        <taxon>Teratosphaeriaceae</taxon>
        <taxon>Acrodontium</taxon>
    </lineage>
</organism>
<accession>A0AAQ3RA86</accession>
<proteinExistence type="predicted"/>
<dbReference type="AlphaFoldDB" id="A0AAQ3RA86"/>
<evidence type="ECO:0000313" key="2">
    <source>
        <dbReference type="Proteomes" id="UP001303373"/>
    </source>
</evidence>
<keyword evidence="2" id="KW-1185">Reference proteome</keyword>
<protein>
    <recommendedName>
        <fullName evidence="3">DUF1763-domain-containing protein</fullName>
    </recommendedName>
</protein>
<sequence length="125" mass="14670">MAVSQHELIQSYRSLYKSLLRAVQYSKPSRYIVRDRLRNAFRNSNPEEFEPSRVARTIEFFHGASQSRGMEHKILKNLVHVQWGRNTPPRKTLLREDTAQARNAAYKEFDQTVEMLNESMGLCIK</sequence>
<evidence type="ECO:0008006" key="3">
    <source>
        <dbReference type="Google" id="ProtNLM"/>
    </source>
</evidence>